<accession>A0ABQ3YKF7</accession>
<dbReference type="RefSeq" id="WP_203777685.1">
    <property type="nucleotide sequence ID" value="NZ_BAAABO010000039.1"/>
</dbReference>
<dbReference type="EMBL" id="BOMI01000192">
    <property type="protein sequence ID" value="GID80471.1"/>
    <property type="molecule type" value="Genomic_DNA"/>
</dbReference>
<feature type="transmembrane region" description="Helical" evidence="1">
    <location>
        <begin position="29"/>
        <end position="49"/>
    </location>
</feature>
<keyword evidence="1" id="KW-1133">Transmembrane helix</keyword>
<comment type="caution">
    <text evidence="2">The sequence shown here is derived from an EMBL/GenBank/DDBJ whole genome shotgun (WGS) entry which is preliminary data.</text>
</comment>
<organism evidence="2 3">
    <name type="scientific">Paractinoplanes deccanensis</name>
    <dbReference type="NCBI Taxonomy" id="113561"/>
    <lineage>
        <taxon>Bacteria</taxon>
        <taxon>Bacillati</taxon>
        <taxon>Actinomycetota</taxon>
        <taxon>Actinomycetes</taxon>
        <taxon>Micromonosporales</taxon>
        <taxon>Micromonosporaceae</taxon>
        <taxon>Paractinoplanes</taxon>
    </lineage>
</organism>
<keyword evidence="1" id="KW-0472">Membrane</keyword>
<sequence>MTGLHADERWRAHWVPVDRRLLGMDRRTLLPAAVVVLLFVIAVWVVPAIDDRVAVDDPIRAGDVIQVGTDVQFVPVAGANLLAGLRQGQPGPAGIYPGTAAVSYGGVTFEVIADTYRGTPAELLAQIKKTNEGLRVPDDAGFHVTGDPVTITNGSGDHGVAADFEGTNGTGLVAAFVFGETGVEVEIVGPQQVPEGVTRQVVTMLQSVEPIGSGS</sequence>
<evidence type="ECO:0000313" key="2">
    <source>
        <dbReference type="EMBL" id="GID80471.1"/>
    </source>
</evidence>
<name>A0ABQ3YKF7_9ACTN</name>
<evidence type="ECO:0000256" key="1">
    <source>
        <dbReference type="SAM" id="Phobius"/>
    </source>
</evidence>
<proteinExistence type="predicted"/>
<evidence type="ECO:0000313" key="3">
    <source>
        <dbReference type="Proteomes" id="UP000609879"/>
    </source>
</evidence>
<keyword evidence="3" id="KW-1185">Reference proteome</keyword>
<dbReference type="Proteomes" id="UP000609879">
    <property type="component" value="Unassembled WGS sequence"/>
</dbReference>
<keyword evidence="1" id="KW-0812">Transmembrane</keyword>
<gene>
    <name evidence="2" type="ORF">Ade02nite_91120</name>
</gene>
<reference evidence="2 3" key="1">
    <citation type="submission" date="2021-01" db="EMBL/GenBank/DDBJ databases">
        <title>Whole genome shotgun sequence of Actinoplanes deccanensis NBRC 13994.</title>
        <authorList>
            <person name="Komaki H."/>
            <person name="Tamura T."/>
        </authorList>
    </citation>
    <scope>NUCLEOTIDE SEQUENCE [LARGE SCALE GENOMIC DNA]</scope>
    <source>
        <strain evidence="2 3">NBRC 13994</strain>
    </source>
</reference>
<protein>
    <submittedName>
        <fullName evidence="2">Uncharacterized protein</fullName>
    </submittedName>
</protein>